<evidence type="ECO:0008006" key="5">
    <source>
        <dbReference type="Google" id="ProtNLM"/>
    </source>
</evidence>
<organism evidence="3 4">
    <name type="scientific">Actinoallomurus iriomotensis</name>
    <dbReference type="NCBI Taxonomy" id="478107"/>
    <lineage>
        <taxon>Bacteria</taxon>
        <taxon>Bacillati</taxon>
        <taxon>Actinomycetota</taxon>
        <taxon>Actinomycetes</taxon>
        <taxon>Streptosporangiales</taxon>
        <taxon>Thermomonosporaceae</taxon>
        <taxon>Actinoallomurus</taxon>
    </lineage>
</organism>
<evidence type="ECO:0000313" key="3">
    <source>
        <dbReference type="EMBL" id="GLY88678.1"/>
    </source>
</evidence>
<accession>A0A9W6S7T5</accession>
<feature type="compositionally biased region" description="Pro residues" evidence="1">
    <location>
        <begin position="1"/>
        <end position="20"/>
    </location>
</feature>
<keyword evidence="2" id="KW-0812">Transmembrane</keyword>
<evidence type="ECO:0000313" key="4">
    <source>
        <dbReference type="Proteomes" id="UP001165074"/>
    </source>
</evidence>
<feature type="region of interest" description="Disordered" evidence="1">
    <location>
        <begin position="1"/>
        <end position="30"/>
    </location>
</feature>
<reference evidence="3" key="1">
    <citation type="submission" date="2023-03" db="EMBL/GenBank/DDBJ databases">
        <title>Actinoallomurus iriomotensis NBRC 103684.</title>
        <authorList>
            <person name="Ichikawa N."/>
            <person name="Sato H."/>
            <person name="Tonouchi N."/>
        </authorList>
    </citation>
    <scope>NUCLEOTIDE SEQUENCE</scope>
    <source>
        <strain evidence="3">NBRC 103684</strain>
    </source>
</reference>
<dbReference type="AlphaFoldDB" id="A0A9W6S7T5"/>
<feature type="transmembrane region" description="Helical" evidence="2">
    <location>
        <begin position="36"/>
        <end position="57"/>
    </location>
</feature>
<comment type="caution">
    <text evidence="3">The sequence shown here is derived from an EMBL/GenBank/DDBJ whole genome shotgun (WGS) entry which is preliminary data.</text>
</comment>
<proteinExistence type="predicted"/>
<gene>
    <name evidence="3" type="ORF">Airi02_066070</name>
</gene>
<keyword evidence="2" id="KW-1133">Transmembrane helix</keyword>
<sequence>MQPPPPPPGPYDHPPFPPPGQHLRPAPRPRARGRRVPLIIVAVVVLSAVGVAVGITLSGGSKPRGRFTHELTACSLLTVQQIHAYVPGAAAGKSETDDFCEWDAELDPKQVANHVIVFVEGVAHDTGGVPTAADGHEKFDIRRQQADEPGTRITPASIGDEAFVACVMRQPGNHADCQTYVRVSNAVFCVQVQSTTGDPAPASRALAAEAVRRLPPH</sequence>
<name>A0A9W6S7T5_9ACTN</name>
<dbReference type="Proteomes" id="UP001165074">
    <property type="component" value="Unassembled WGS sequence"/>
</dbReference>
<keyword evidence="2" id="KW-0472">Membrane</keyword>
<keyword evidence="4" id="KW-1185">Reference proteome</keyword>
<evidence type="ECO:0000256" key="1">
    <source>
        <dbReference type="SAM" id="MobiDB-lite"/>
    </source>
</evidence>
<evidence type="ECO:0000256" key="2">
    <source>
        <dbReference type="SAM" id="Phobius"/>
    </source>
</evidence>
<protein>
    <recommendedName>
        <fullName evidence="5">DUF3558 domain-containing protein</fullName>
    </recommendedName>
</protein>
<dbReference type="EMBL" id="BSTK01000011">
    <property type="protein sequence ID" value="GLY88678.1"/>
    <property type="molecule type" value="Genomic_DNA"/>
</dbReference>